<proteinExistence type="predicted"/>
<evidence type="ECO:0000256" key="1">
    <source>
        <dbReference type="SAM" id="Phobius"/>
    </source>
</evidence>
<dbReference type="Pfam" id="PF06127">
    <property type="entry name" value="Mpo1-like"/>
    <property type="match status" value="1"/>
</dbReference>
<evidence type="ECO:0008006" key="4">
    <source>
        <dbReference type="Google" id="ProtNLM"/>
    </source>
</evidence>
<dbReference type="Proteomes" id="UP000214646">
    <property type="component" value="Unassembled WGS sequence"/>
</dbReference>
<evidence type="ECO:0000313" key="2">
    <source>
        <dbReference type="EMBL" id="OWK47449.1"/>
    </source>
</evidence>
<feature type="transmembrane region" description="Helical" evidence="1">
    <location>
        <begin position="20"/>
        <end position="43"/>
    </location>
</feature>
<organism evidence="2 3">
    <name type="scientific">Fimbriiglobus ruber</name>
    <dbReference type="NCBI Taxonomy" id="1908690"/>
    <lineage>
        <taxon>Bacteria</taxon>
        <taxon>Pseudomonadati</taxon>
        <taxon>Planctomycetota</taxon>
        <taxon>Planctomycetia</taxon>
        <taxon>Gemmatales</taxon>
        <taxon>Gemmataceae</taxon>
        <taxon>Fimbriiglobus</taxon>
    </lineage>
</organism>
<gene>
    <name evidence="2" type="ORF">FRUB_01148</name>
</gene>
<protein>
    <recommendedName>
        <fullName evidence="4">DUF962 domain-containing protein</fullName>
    </recommendedName>
</protein>
<comment type="caution">
    <text evidence="2">The sequence shown here is derived from an EMBL/GenBank/DDBJ whole genome shotgun (WGS) entry which is preliminary data.</text>
</comment>
<reference evidence="3" key="1">
    <citation type="submission" date="2017-06" db="EMBL/GenBank/DDBJ databases">
        <title>Genome analysis of Fimbriiglobus ruber SP5, the first member of the order Planctomycetales with confirmed chitinolytic capability.</title>
        <authorList>
            <person name="Ravin N.V."/>
            <person name="Rakitin A.L."/>
            <person name="Ivanova A.A."/>
            <person name="Beletsky A.V."/>
            <person name="Kulichevskaya I.S."/>
            <person name="Mardanov A.V."/>
            <person name="Dedysh S.N."/>
        </authorList>
    </citation>
    <scope>NUCLEOTIDE SEQUENCE [LARGE SCALE GENOMIC DNA]</scope>
    <source>
        <strain evidence="3">SP5</strain>
    </source>
</reference>
<dbReference type="InterPro" id="IPR009305">
    <property type="entry name" value="Mpo1-like"/>
</dbReference>
<keyword evidence="3" id="KW-1185">Reference proteome</keyword>
<dbReference type="EMBL" id="NIDE01000001">
    <property type="protein sequence ID" value="OWK47449.1"/>
    <property type="molecule type" value="Genomic_DNA"/>
</dbReference>
<sequence>MSRAALANWRERHQNAFNFWIHLIGIPLALAGLGLLFFADWYWGVGAFVLGYFLQWVGHLVEGNDVGELIPIKRALGLPVVAVIPRPTPPPAPALPN</sequence>
<evidence type="ECO:0000313" key="3">
    <source>
        <dbReference type="Proteomes" id="UP000214646"/>
    </source>
</evidence>
<name>A0A225EDS0_9BACT</name>
<keyword evidence="1" id="KW-0472">Membrane</keyword>
<keyword evidence="1" id="KW-0812">Transmembrane</keyword>
<dbReference type="AlphaFoldDB" id="A0A225EDS0"/>
<accession>A0A225EDS0</accession>
<keyword evidence="1" id="KW-1133">Transmembrane helix</keyword>